<dbReference type="Gene3D" id="1.20.950.20">
    <property type="entry name" value="Transmembrane di-heme cytochromes, Chain C"/>
    <property type="match status" value="1"/>
</dbReference>
<feature type="transmembrane region" description="Helical" evidence="12">
    <location>
        <begin position="49"/>
        <end position="70"/>
    </location>
</feature>
<dbReference type="SUPFAM" id="SSF81342">
    <property type="entry name" value="Transmembrane di-heme cytochromes"/>
    <property type="match status" value="1"/>
</dbReference>
<evidence type="ECO:0000256" key="3">
    <source>
        <dbReference type="ARBA" id="ARBA00022448"/>
    </source>
</evidence>
<organism evidence="14 15">
    <name type="scientific">Candidatus Syntrophonatronum acetioxidans</name>
    <dbReference type="NCBI Taxonomy" id="1795816"/>
    <lineage>
        <taxon>Bacteria</taxon>
        <taxon>Bacillati</taxon>
        <taxon>Bacillota</taxon>
        <taxon>Clostridia</taxon>
        <taxon>Eubacteriales</taxon>
        <taxon>Syntrophomonadaceae</taxon>
        <taxon>Candidatus Syntrophonatronum</taxon>
    </lineage>
</organism>
<dbReference type="PRINTS" id="PR00161">
    <property type="entry name" value="NIHGNASECYTB"/>
</dbReference>
<dbReference type="Proteomes" id="UP000285138">
    <property type="component" value="Unassembled WGS sequence"/>
</dbReference>
<evidence type="ECO:0000256" key="1">
    <source>
        <dbReference type="ARBA" id="ARBA00004651"/>
    </source>
</evidence>
<keyword evidence="3" id="KW-0813">Transport</keyword>
<dbReference type="GO" id="GO:0022904">
    <property type="term" value="P:respiratory electron transport chain"/>
    <property type="evidence" value="ECO:0007669"/>
    <property type="project" value="InterPro"/>
</dbReference>
<reference evidence="14 15" key="1">
    <citation type="submission" date="2018-08" db="EMBL/GenBank/DDBJ databases">
        <title>The metabolism and importance of syntrophic acetate oxidation coupled to methane or sulfide production in haloalkaline environments.</title>
        <authorList>
            <person name="Timmers P.H.A."/>
            <person name="Vavourakis C.D."/>
            <person name="Sorokin D.Y."/>
            <person name="Sinninghe Damste J.S."/>
            <person name="Muyzer G."/>
            <person name="Stams A.J.M."/>
            <person name="Plugge C.M."/>
        </authorList>
    </citation>
    <scope>NUCLEOTIDE SEQUENCE [LARGE SCALE GENOMIC DNA]</scope>
    <source>
        <strain evidence="14">MSAO_Bac1</strain>
    </source>
</reference>
<proteinExistence type="inferred from homology"/>
<comment type="subcellular location">
    <subcellularLocation>
        <location evidence="1">Cell membrane</location>
        <topology evidence="1">Multi-pass membrane protein</topology>
    </subcellularLocation>
</comment>
<protein>
    <recommendedName>
        <fullName evidence="13">Cytochrome b561 bacterial/Ni-hydrogenase domain-containing protein</fullName>
    </recommendedName>
</protein>
<dbReference type="GO" id="GO:0005506">
    <property type="term" value="F:iron ion binding"/>
    <property type="evidence" value="ECO:0007669"/>
    <property type="project" value="InterPro"/>
</dbReference>
<accession>A0A424YFM0</accession>
<dbReference type="PANTHER" id="PTHR30485:SF0">
    <property type="entry name" value="NI_FE-HYDROGENASE 1 B-TYPE CYTOCHROME SUBUNIT-RELATED"/>
    <property type="match status" value="1"/>
</dbReference>
<keyword evidence="11 12" id="KW-0472">Membrane</keyword>
<keyword evidence="10" id="KW-0408">Iron</keyword>
<keyword evidence="4" id="KW-1003">Cell membrane</keyword>
<dbReference type="GO" id="GO:0009055">
    <property type="term" value="F:electron transfer activity"/>
    <property type="evidence" value="ECO:0007669"/>
    <property type="project" value="InterPro"/>
</dbReference>
<feature type="transmembrane region" description="Helical" evidence="12">
    <location>
        <begin position="155"/>
        <end position="176"/>
    </location>
</feature>
<sequence length="196" mass="22966">MKDKRRENLTIIIVFHWIFALTVFLLLASGYYLSFPRVEADWSMGKTRLIHLIAASIFISSLVFRVYYILIKGNWPNFLVGRKDLKTLVPLIKYYLFITEEPRCLLSRYDVGQKLFYLSWALGAGLQLISGLIMLNPGRFTFFVNLWGDLQTIRTFHFLVFIWFLITVPVHIYLSLTEDPLQVRILLTGKKKIPDK</sequence>
<name>A0A424YFM0_9FIRM</name>
<keyword evidence="6 12" id="KW-0812">Transmembrane</keyword>
<dbReference type="InterPro" id="IPR016174">
    <property type="entry name" value="Di-haem_cyt_TM"/>
</dbReference>
<feature type="transmembrane region" description="Helical" evidence="12">
    <location>
        <begin position="115"/>
        <end position="135"/>
    </location>
</feature>
<dbReference type="EMBL" id="QZAA01000112">
    <property type="protein sequence ID" value="RQD76591.1"/>
    <property type="molecule type" value="Genomic_DNA"/>
</dbReference>
<keyword evidence="9 12" id="KW-1133">Transmembrane helix</keyword>
<evidence type="ECO:0000256" key="11">
    <source>
        <dbReference type="ARBA" id="ARBA00023136"/>
    </source>
</evidence>
<evidence type="ECO:0000256" key="6">
    <source>
        <dbReference type="ARBA" id="ARBA00022692"/>
    </source>
</evidence>
<gene>
    <name evidence="14" type="ORF">D5R97_04190</name>
</gene>
<evidence type="ECO:0000256" key="2">
    <source>
        <dbReference type="ARBA" id="ARBA00008622"/>
    </source>
</evidence>
<dbReference type="InterPro" id="IPR011577">
    <property type="entry name" value="Cyt_b561_bac/Ni-Hgenase"/>
</dbReference>
<evidence type="ECO:0000256" key="10">
    <source>
        <dbReference type="ARBA" id="ARBA00023004"/>
    </source>
</evidence>
<dbReference type="InterPro" id="IPR000516">
    <property type="entry name" value="Ni-dep_Hydgase_cyt-B"/>
</dbReference>
<evidence type="ECO:0000313" key="15">
    <source>
        <dbReference type="Proteomes" id="UP000285138"/>
    </source>
</evidence>
<keyword evidence="7" id="KW-0479">Metal-binding</keyword>
<evidence type="ECO:0000259" key="13">
    <source>
        <dbReference type="Pfam" id="PF01292"/>
    </source>
</evidence>
<evidence type="ECO:0000256" key="5">
    <source>
        <dbReference type="ARBA" id="ARBA00022617"/>
    </source>
</evidence>
<keyword evidence="8" id="KW-0249">Electron transport</keyword>
<dbReference type="GO" id="GO:0020037">
    <property type="term" value="F:heme binding"/>
    <property type="evidence" value="ECO:0007669"/>
    <property type="project" value="TreeGrafter"/>
</dbReference>
<comment type="caution">
    <text evidence="14">The sequence shown here is derived from an EMBL/GenBank/DDBJ whole genome shotgun (WGS) entry which is preliminary data.</text>
</comment>
<evidence type="ECO:0000256" key="12">
    <source>
        <dbReference type="SAM" id="Phobius"/>
    </source>
</evidence>
<keyword evidence="5" id="KW-0349">Heme</keyword>
<dbReference type="InterPro" id="IPR051542">
    <property type="entry name" value="Hydrogenase_cytochrome"/>
</dbReference>
<comment type="similarity">
    <text evidence="2">Belongs to the HupC/HyaC/HydC family.</text>
</comment>
<dbReference type="Pfam" id="PF01292">
    <property type="entry name" value="Ni_hydr_CYTB"/>
    <property type="match status" value="1"/>
</dbReference>
<evidence type="ECO:0000313" key="14">
    <source>
        <dbReference type="EMBL" id="RQD76591.1"/>
    </source>
</evidence>
<evidence type="ECO:0000256" key="8">
    <source>
        <dbReference type="ARBA" id="ARBA00022982"/>
    </source>
</evidence>
<dbReference type="GO" id="GO:0005886">
    <property type="term" value="C:plasma membrane"/>
    <property type="evidence" value="ECO:0007669"/>
    <property type="project" value="UniProtKB-SubCell"/>
</dbReference>
<feature type="transmembrane region" description="Helical" evidence="12">
    <location>
        <begin position="12"/>
        <end position="33"/>
    </location>
</feature>
<feature type="domain" description="Cytochrome b561 bacterial/Ni-hydrogenase" evidence="13">
    <location>
        <begin position="11"/>
        <end position="182"/>
    </location>
</feature>
<dbReference type="AlphaFoldDB" id="A0A424YFM0"/>
<evidence type="ECO:0000256" key="9">
    <source>
        <dbReference type="ARBA" id="ARBA00022989"/>
    </source>
</evidence>
<evidence type="ECO:0000256" key="4">
    <source>
        <dbReference type="ARBA" id="ARBA00022475"/>
    </source>
</evidence>
<evidence type="ECO:0000256" key="7">
    <source>
        <dbReference type="ARBA" id="ARBA00022723"/>
    </source>
</evidence>
<dbReference type="PANTHER" id="PTHR30485">
    <property type="entry name" value="NI/FE-HYDROGENASE 1 B-TYPE CYTOCHROME SUBUNIT"/>
    <property type="match status" value="1"/>
</dbReference>